<name>A0ABW3GA15_9NOCA</name>
<protein>
    <submittedName>
        <fullName evidence="1">Uncharacterized protein</fullName>
    </submittedName>
</protein>
<evidence type="ECO:0000313" key="2">
    <source>
        <dbReference type="Proteomes" id="UP001597068"/>
    </source>
</evidence>
<dbReference type="EMBL" id="JBHTIL010000002">
    <property type="protein sequence ID" value="MFD0926918.1"/>
    <property type="molecule type" value="Genomic_DNA"/>
</dbReference>
<keyword evidence="2" id="KW-1185">Reference proteome</keyword>
<organism evidence="1 2">
    <name type="scientific">Williamsia deligens</name>
    <dbReference type="NCBI Taxonomy" id="321325"/>
    <lineage>
        <taxon>Bacteria</taxon>
        <taxon>Bacillati</taxon>
        <taxon>Actinomycetota</taxon>
        <taxon>Actinomycetes</taxon>
        <taxon>Mycobacteriales</taxon>
        <taxon>Nocardiaceae</taxon>
        <taxon>Williamsia</taxon>
    </lineage>
</organism>
<reference evidence="2" key="1">
    <citation type="journal article" date="2019" name="Int. J. Syst. Evol. Microbiol.">
        <title>The Global Catalogue of Microorganisms (GCM) 10K type strain sequencing project: providing services to taxonomists for standard genome sequencing and annotation.</title>
        <authorList>
            <consortium name="The Broad Institute Genomics Platform"/>
            <consortium name="The Broad Institute Genome Sequencing Center for Infectious Disease"/>
            <person name="Wu L."/>
            <person name="Ma J."/>
        </authorList>
    </citation>
    <scope>NUCLEOTIDE SEQUENCE [LARGE SCALE GENOMIC DNA]</scope>
    <source>
        <strain evidence="2">CCUG 50873</strain>
    </source>
</reference>
<sequence length="108" mass="11632">MSSAVHWPNGMKEPEFLTTPDEFLDVTQKARVAALYVAHSVLRSTALFSTTGAPLDGLVEIAEYVVNGLTSEPVDAQVVHITEQQTSDLDDAARGVARDLSDYGGGRR</sequence>
<accession>A0ABW3GA15</accession>
<evidence type="ECO:0000313" key="1">
    <source>
        <dbReference type="EMBL" id="MFD0926918.1"/>
    </source>
</evidence>
<proteinExistence type="predicted"/>
<comment type="caution">
    <text evidence="1">The sequence shown here is derived from an EMBL/GenBank/DDBJ whole genome shotgun (WGS) entry which is preliminary data.</text>
</comment>
<dbReference type="RefSeq" id="WP_253648605.1">
    <property type="nucleotide sequence ID" value="NZ_BAAAMO010000006.1"/>
</dbReference>
<gene>
    <name evidence="1" type="ORF">ACFQ04_14350</name>
</gene>
<dbReference type="Proteomes" id="UP001597068">
    <property type="component" value="Unassembled WGS sequence"/>
</dbReference>